<comment type="caution">
    <text evidence="3">The sequence shown here is derived from an EMBL/GenBank/DDBJ whole genome shotgun (WGS) entry which is preliminary data.</text>
</comment>
<evidence type="ECO:0008006" key="5">
    <source>
        <dbReference type="Google" id="ProtNLM"/>
    </source>
</evidence>
<dbReference type="NCBIfam" id="NF041109">
    <property type="entry name" value="VF_TspB_C_term"/>
    <property type="match status" value="1"/>
</dbReference>
<dbReference type="RefSeq" id="WP_345009183.1">
    <property type="nucleotide sequence ID" value="NZ_BAABFC010000001.1"/>
</dbReference>
<keyword evidence="1" id="KW-1133">Transmembrane helix</keyword>
<dbReference type="Proteomes" id="UP001501321">
    <property type="component" value="Unassembled WGS sequence"/>
</dbReference>
<sequence length="449" mass="46896">MRYFFLGVSLMLMVGTASASTMSAVAWEQGVTFGGSAGTIRKGVTVFSPLGDALIAGEVRALGSKFAVSATARLAAARMGTIIGLGLRAANPLILGATLLAYLAEGGISLEDGEYVIRAQSTEHVDPKVTTPNPLVYVLVYYNSSTLVYTEYYGLTKQQACSVVGGSVGGSTYQYCYATGFTYQYKVGYCSNDTHVSGSSYCASNPSCPPEDGSPYTELRYADGVPLCYLPDSIRPVVDSDWSNLPAPSQAVAVAYANEVAGSDDELPIDSTPVSVGGSDAKLIGNAYIKDGAWYADYATTTVYPSGTSAVTTVEPVLVSDDTTTTPNVADTITNVDNSSSSSSSVTEVDSVDYCVDNPTRSGCATLDSPDSEDLDVDTIDFSINALSPFGADDAACPSPKPLIILGQSIEFSYQPVCDFFTGIRPIVIAVAWLSAILLSLGLGGKGNE</sequence>
<feature type="chain" id="PRO_5046535312" description="TspB protein" evidence="2">
    <location>
        <begin position="20"/>
        <end position="449"/>
    </location>
</feature>
<dbReference type="EMBL" id="BAABFC010000001">
    <property type="protein sequence ID" value="GAA4492870.1"/>
    <property type="molecule type" value="Genomic_DNA"/>
</dbReference>
<organism evidence="3 4">
    <name type="scientific">Pseudaeromonas paramecii</name>
    <dbReference type="NCBI Taxonomy" id="2138166"/>
    <lineage>
        <taxon>Bacteria</taxon>
        <taxon>Pseudomonadati</taxon>
        <taxon>Pseudomonadota</taxon>
        <taxon>Gammaproteobacteria</taxon>
        <taxon>Aeromonadales</taxon>
        <taxon>Aeromonadaceae</taxon>
        <taxon>Pseudaeromonas</taxon>
    </lineage>
</organism>
<evidence type="ECO:0000256" key="1">
    <source>
        <dbReference type="SAM" id="Phobius"/>
    </source>
</evidence>
<feature type="transmembrane region" description="Helical" evidence="1">
    <location>
        <begin position="423"/>
        <end position="443"/>
    </location>
</feature>
<evidence type="ECO:0000313" key="4">
    <source>
        <dbReference type="Proteomes" id="UP001501321"/>
    </source>
</evidence>
<evidence type="ECO:0000256" key="2">
    <source>
        <dbReference type="SAM" id="SignalP"/>
    </source>
</evidence>
<keyword evidence="1" id="KW-0812">Transmembrane</keyword>
<proteinExistence type="predicted"/>
<keyword evidence="1" id="KW-0472">Membrane</keyword>
<feature type="signal peptide" evidence="2">
    <location>
        <begin position="1"/>
        <end position="19"/>
    </location>
</feature>
<protein>
    <recommendedName>
        <fullName evidence="5">TspB protein</fullName>
    </recommendedName>
</protein>
<keyword evidence="2" id="KW-0732">Signal</keyword>
<evidence type="ECO:0000313" key="3">
    <source>
        <dbReference type="EMBL" id="GAA4492870.1"/>
    </source>
</evidence>
<keyword evidence="4" id="KW-1185">Reference proteome</keyword>
<gene>
    <name evidence="3" type="ORF">GCM10023095_02110</name>
</gene>
<name>A0ABP8PX78_9GAMM</name>
<accession>A0ABP8PX78</accession>
<reference evidence="4" key="1">
    <citation type="journal article" date="2019" name="Int. J. Syst. Evol. Microbiol.">
        <title>The Global Catalogue of Microorganisms (GCM) 10K type strain sequencing project: providing services to taxonomists for standard genome sequencing and annotation.</title>
        <authorList>
            <consortium name="The Broad Institute Genomics Platform"/>
            <consortium name="The Broad Institute Genome Sequencing Center for Infectious Disease"/>
            <person name="Wu L."/>
            <person name="Ma J."/>
        </authorList>
    </citation>
    <scope>NUCLEOTIDE SEQUENCE [LARGE SCALE GENOMIC DNA]</scope>
    <source>
        <strain evidence="4">JCM 32226</strain>
    </source>
</reference>